<protein>
    <recommendedName>
        <fullName evidence="3">Leucine zipper transcription factor-like protein 1</fullName>
    </recommendedName>
</protein>
<evidence type="ECO:0000256" key="5">
    <source>
        <dbReference type="ARBA" id="ARBA00023054"/>
    </source>
</evidence>
<comment type="caution">
    <text evidence="9">The sequence shown here is derived from an EMBL/GenBank/DDBJ whole genome shotgun (WGS) entry which is preliminary data.</text>
</comment>
<reference evidence="9 10" key="1">
    <citation type="journal article" date="2018" name="Genome Biol. Evol.">
        <title>Multiple Roots of Fruiting Body Formation in Amoebozoa.</title>
        <authorList>
            <person name="Hillmann F."/>
            <person name="Forbes G."/>
            <person name="Novohradska S."/>
            <person name="Ferling I."/>
            <person name="Riege K."/>
            <person name="Groth M."/>
            <person name="Westermann M."/>
            <person name="Marz M."/>
            <person name="Spaller T."/>
            <person name="Winckler T."/>
            <person name="Schaap P."/>
            <person name="Glockner G."/>
        </authorList>
    </citation>
    <scope>NUCLEOTIDE SEQUENCE [LARGE SCALE GENOMIC DNA]</scope>
    <source>
        <strain evidence="9 10">Jena</strain>
    </source>
</reference>
<dbReference type="InParanoid" id="A0A2P6MZ02"/>
<feature type="compositionally biased region" description="Low complexity" evidence="8">
    <location>
        <begin position="216"/>
        <end position="236"/>
    </location>
</feature>
<dbReference type="STRING" id="1890364.A0A2P6MZ02"/>
<keyword evidence="4" id="KW-0963">Cytoplasm</keyword>
<dbReference type="GO" id="GO:0005737">
    <property type="term" value="C:cytoplasm"/>
    <property type="evidence" value="ECO:0007669"/>
    <property type="project" value="UniProtKB-SubCell"/>
</dbReference>
<proteinExistence type="inferred from homology"/>
<evidence type="ECO:0000313" key="10">
    <source>
        <dbReference type="Proteomes" id="UP000241769"/>
    </source>
</evidence>
<comment type="similarity">
    <text evidence="2">Belongs to the LZTFL1 family.</text>
</comment>
<keyword evidence="10" id="KW-1185">Reference proteome</keyword>
<evidence type="ECO:0000256" key="3">
    <source>
        <dbReference type="ARBA" id="ARBA00018920"/>
    </source>
</evidence>
<comment type="subunit">
    <text evidence="7">Self-associates. Interacts with BBS9; the interaction mediates the association of LZTL1 with the BBsome complex and regulates BBSome ciliary trafficking.</text>
</comment>
<feature type="region of interest" description="Disordered" evidence="8">
    <location>
        <begin position="269"/>
        <end position="300"/>
    </location>
</feature>
<sequence>MYFASGDISQFHTEQLENYLRFARRKREKHIKDVDASFRETKDLRLNGDHYSVDEVEEIIDGLNAVVRKDIQEELLHVSHTTSLLLRNMFSQAETIMFDLFVDTNSLENERMLKEIATFEEASIQREKDPKKGLSHLSIASDGALRHNISKLSEQNKNYQEQFLKMQQQCIEINREKQQILADLERAQKALSESGQSFQRTEAPKKGATLLEDTPEISPSPATTSTTSAPAVPAASNTAQAEVEDLKKQKSDLERDVQGRLRELENGKAQAEALRKEVEEKKKEAELRRKEAEDATKELDRKLMQSTPFINMKKMLTKKNGQIKQLREIVTKYDPQAAELITED</sequence>
<keyword evidence="5" id="KW-0175">Coiled coil</keyword>
<dbReference type="OrthoDB" id="313412at2759"/>
<feature type="compositionally biased region" description="Basic and acidic residues" evidence="8">
    <location>
        <begin position="273"/>
        <end position="300"/>
    </location>
</feature>
<organism evidence="9 10">
    <name type="scientific">Planoprotostelium fungivorum</name>
    <dbReference type="NCBI Taxonomy" id="1890364"/>
    <lineage>
        <taxon>Eukaryota</taxon>
        <taxon>Amoebozoa</taxon>
        <taxon>Evosea</taxon>
        <taxon>Variosea</taxon>
        <taxon>Cavosteliida</taxon>
        <taxon>Cavosteliaceae</taxon>
        <taxon>Planoprotostelium</taxon>
    </lineage>
</organism>
<dbReference type="AlphaFoldDB" id="A0A2P6MZ02"/>
<feature type="region of interest" description="Disordered" evidence="8">
    <location>
        <begin position="192"/>
        <end position="253"/>
    </location>
</feature>
<dbReference type="InterPro" id="IPR026157">
    <property type="entry name" value="LZTFL1"/>
</dbReference>
<gene>
    <name evidence="9" type="ORF">PROFUN_06184</name>
</gene>
<comment type="subcellular location">
    <subcellularLocation>
        <location evidence="1">Cytoplasm</location>
    </subcellularLocation>
</comment>
<evidence type="ECO:0000256" key="2">
    <source>
        <dbReference type="ARBA" id="ARBA00008868"/>
    </source>
</evidence>
<evidence type="ECO:0000256" key="7">
    <source>
        <dbReference type="ARBA" id="ARBA00026004"/>
    </source>
</evidence>
<name>A0A2P6MZ02_9EUKA</name>
<dbReference type="Pfam" id="PF15294">
    <property type="entry name" value="Leu_zip"/>
    <property type="match status" value="2"/>
</dbReference>
<comment type="function">
    <text evidence="6">Regulates ciliary localization of the BBSome complex. Together with the BBSome complex, controls SMO ciliary trafficking and contributes to the sonic hedgehog (SHH) pathway regulation. May play a role in neurite outgrowth. May have tumor suppressor function.</text>
</comment>
<dbReference type="GO" id="GO:1903565">
    <property type="term" value="P:negative regulation of protein localization to cilium"/>
    <property type="evidence" value="ECO:0007669"/>
    <property type="project" value="TreeGrafter"/>
</dbReference>
<dbReference type="PANTHER" id="PTHR21635:SF0">
    <property type="entry name" value="LEUCINE ZIPPER TRANSCRIPTION FACTOR-LIKE PROTEIN 1"/>
    <property type="match status" value="1"/>
</dbReference>
<accession>A0A2P6MZ02</accession>
<evidence type="ECO:0000256" key="6">
    <source>
        <dbReference type="ARBA" id="ARBA00024898"/>
    </source>
</evidence>
<evidence type="ECO:0000256" key="4">
    <source>
        <dbReference type="ARBA" id="ARBA00022490"/>
    </source>
</evidence>
<dbReference type="EMBL" id="MDYQ01000292">
    <property type="protein sequence ID" value="PRP76906.1"/>
    <property type="molecule type" value="Genomic_DNA"/>
</dbReference>
<dbReference type="PANTHER" id="PTHR21635">
    <property type="entry name" value="LEUCINE ZIPPER TRANSCRIPTION FACTOR LIKE"/>
    <property type="match status" value="1"/>
</dbReference>
<feature type="compositionally biased region" description="Basic and acidic residues" evidence="8">
    <location>
        <begin position="244"/>
        <end position="253"/>
    </location>
</feature>
<evidence type="ECO:0000256" key="8">
    <source>
        <dbReference type="SAM" id="MobiDB-lite"/>
    </source>
</evidence>
<evidence type="ECO:0000256" key="1">
    <source>
        <dbReference type="ARBA" id="ARBA00004496"/>
    </source>
</evidence>
<evidence type="ECO:0000313" key="9">
    <source>
        <dbReference type="EMBL" id="PRP76906.1"/>
    </source>
</evidence>
<dbReference type="Proteomes" id="UP000241769">
    <property type="component" value="Unassembled WGS sequence"/>
</dbReference>